<organism evidence="2">
    <name type="scientific">marine sediment metagenome</name>
    <dbReference type="NCBI Taxonomy" id="412755"/>
    <lineage>
        <taxon>unclassified sequences</taxon>
        <taxon>metagenomes</taxon>
        <taxon>ecological metagenomes</taxon>
    </lineage>
</organism>
<keyword evidence="1" id="KW-0812">Transmembrane</keyword>
<evidence type="ECO:0000313" key="2">
    <source>
        <dbReference type="EMBL" id="KKN79617.1"/>
    </source>
</evidence>
<sequence>MLKLIEVEENSGLRYLCEGAIMFDIEFVWVIVISLIIYLLIVATVLLIWGAGLWQRIFFVLAGIPSGTLGPFIYRHFIDRHSSP</sequence>
<keyword evidence="1" id="KW-0472">Membrane</keyword>
<feature type="transmembrane region" description="Helical" evidence="1">
    <location>
        <begin position="27"/>
        <end position="51"/>
    </location>
</feature>
<evidence type="ECO:0000256" key="1">
    <source>
        <dbReference type="SAM" id="Phobius"/>
    </source>
</evidence>
<name>A0A0F9TXD1_9ZZZZ</name>
<gene>
    <name evidence="2" type="ORF">LCGC14_0338210</name>
</gene>
<accession>A0A0F9TXD1</accession>
<keyword evidence="1" id="KW-1133">Transmembrane helix</keyword>
<protein>
    <submittedName>
        <fullName evidence="2">Uncharacterized protein</fullName>
    </submittedName>
</protein>
<feature type="transmembrane region" description="Helical" evidence="1">
    <location>
        <begin position="57"/>
        <end position="74"/>
    </location>
</feature>
<reference evidence="2" key="1">
    <citation type="journal article" date="2015" name="Nature">
        <title>Complex archaea that bridge the gap between prokaryotes and eukaryotes.</title>
        <authorList>
            <person name="Spang A."/>
            <person name="Saw J.H."/>
            <person name="Jorgensen S.L."/>
            <person name="Zaremba-Niedzwiedzka K."/>
            <person name="Martijn J."/>
            <person name="Lind A.E."/>
            <person name="van Eijk R."/>
            <person name="Schleper C."/>
            <person name="Guy L."/>
            <person name="Ettema T.J."/>
        </authorList>
    </citation>
    <scope>NUCLEOTIDE SEQUENCE</scope>
</reference>
<comment type="caution">
    <text evidence="2">The sequence shown here is derived from an EMBL/GenBank/DDBJ whole genome shotgun (WGS) entry which is preliminary data.</text>
</comment>
<dbReference type="AlphaFoldDB" id="A0A0F9TXD1"/>
<dbReference type="EMBL" id="LAZR01000244">
    <property type="protein sequence ID" value="KKN79617.1"/>
    <property type="molecule type" value="Genomic_DNA"/>
</dbReference>
<proteinExistence type="predicted"/>